<dbReference type="InterPro" id="IPR049831">
    <property type="entry name" value="UGSC_seleno"/>
</dbReference>
<organism evidence="3">
    <name type="scientific">freshwater metagenome</name>
    <dbReference type="NCBI Taxonomy" id="449393"/>
    <lineage>
        <taxon>unclassified sequences</taxon>
        <taxon>metagenomes</taxon>
        <taxon>ecological metagenomes</taxon>
    </lineage>
</organism>
<dbReference type="Pfam" id="PF24696">
    <property type="entry name" value="UGSC"/>
    <property type="match status" value="1"/>
</dbReference>
<proteinExistence type="predicted"/>
<name>A0A6J7C480_9ZZZZ</name>
<evidence type="ECO:0000313" key="3">
    <source>
        <dbReference type="EMBL" id="CAB4851964.1"/>
    </source>
</evidence>
<reference evidence="3" key="1">
    <citation type="submission" date="2020-05" db="EMBL/GenBank/DDBJ databases">
        <authorList>
            <person name="Chiriac C."/>
            <person name="Salcher M."/>
            <person name="Ghai R."/>
            <person name="Kavagutti S V."/>
        </authorList>
    </citation>
    <scope>NUCLEOTIDE SEQUENCE</scope>
</reference>
<dbReference type="EMBL" id="CAFBPU010000004">
    <property type="protein sequence ID" value="CAB5020866.1"/>
    <property type="molecule type" value="Genomic_DNA"/>
</dbReference>
<feature type="domain" description="UGSC-like" evidence="2">
    <location>
        <begin position="23"/>
        <end position="180"/>
    </location>
</feature>
<evidence type="ECO:0000259" key="2">
    <source>
        <dbReference type="Pfam" id="PF24696"/>
    </source>
</evidence>
<gene>
    <name evidence="3" type="ORF">UFOPK3268_01432</name>
    <name evidence="4" type="ORF">UFOPK4150_00235</name>
</gene>
<protein>
    <submittedName>
        <fullName evidence="3">Unannotated protein</fullName>
    </submittedName>
</protein>
<dbReference type="InterPro" id="IPR057767">
    <property type="entry name" value="UGSC-like_dom"/>
</dbReference>
<dbReference type="EMBL" id="CAFBIZ010000210">
    <property type="protein sequence ID" value="CAB4851964.1"/>
    <property type="molecule type" value="Genomic_DNA"/>
</dbReference>
<dbReference type="NCBIfam" id="NF041046">
    <property type="entry name" value="UGSC_fam"/>
    <property type="match status" value="1"/>
</dbReference>
<dbReference type="AlphaFoldDB" id="A0A6J7C480"/>
<evidence type="ECO:0000313" key="4">
    <source>
        <dbReference type="EMBL" id="CAB5020866.1"/>
    </source>
</evidence>
<feature type="region of interest" description="Disordered" evidence="1">
    <location>
        <begin position="1"/>
        <end position="26"/>
    </location>
</feature>
<evidence type="ECO:0000256" key="1">
    <source>
        <dbReference type="SAM" id="MobiDB-lite"/>
    </source>
</evidence>
<sequence length="194" mass="20093">MSLITVLRPDKPAEIPGSGPAPHPAAVRTPIPDGSVLTLIDNGKSHAKIVLEMVAEQVMKRIPQITTVEILSKTSAGLIVTDAQARDIASRSALVITGLGDCGACSSCSTLDAIAFEKLGIPATVIITDPFVGLVERFAKKAGMPGYHTVVLPHPMATRPDAEVRALVAGIADEVVAHLTAPVGAVERTLVGVL</sequence>
<accession>A0A6J7C480</accession>